<evidence type="ECO:0000256" key="4">
    <source>
        <dbReference type="SAM" id="SignalP"/>
    </source>
</evidence>
<comment type="similarity">
    <text evidence="2">Belongs to the bacterial solute-binding protein 2 family.</text>
</comment>
<dbReference type="EMBL" id="JABWDC010000049">
    <property type="protein sequence ID" value="NUN87265.1"/>
    <property type="molecule type" value="Genomic_DNA"/>
</dbReference>
<dbReference type="AlphaFoldDB" id="A0A173U0S2"/>
<proteinExistence type="inferred from homology"/>
<evidence type="ECO:0000313" key="8">
    <source>
        <dbReference type="Proteomes" id="UP000095727"/>
    </source>
</evidence>
<reference evidence="7 9" key="3">
    <citation type="submission" date="2020-07" db="EMBL/GenBank/DDBJ databases">
        <title>Bacterial metabolism rescues the inhibition of intestinal drug absorption by food and drug additives.</title>
        <authorList>
            <person name="Zou L."/>
            <person name="Spanogiannopoulos P."/>
            <person name="Chien H.-C."/>
            <person name="Pieper L.M."/>
            <person name="Cai W."/>
            <person name="Khuri N."/>
            <person name="Pottel J."/>
            <person name="Vora B."/>
            <person name="Ni Z."/>
            <person name="Tsakalozou E."/>
            <person name="Zhang W."/>
            <person name="Shoichet B.K."/>
            <person name="Giacomini K.M."/>
            <person name="Turnbaugh P.J."/>
        </authorList>
    </citation>
    <scope>NUCLEOTIDE SEQUENCE [LARGE SCALE GENOMIC DNA]</scope>
    <source>
        <strain evidence="7 9">F22</strain>
    </source>
</reference>
<keyword evidence="3 4" id="KW-0732">Signal</keyword>
<evidence type="ECO:0000256" key="1">
    <source>
        <dbReference type="ARBA" id="ARBA00004196"/>
    </source>
</evidence>
<evidence type="ECO:0000256" key="3">
    <source>
        <dbReference type="ARBA" id="ARBA00022729"/>
    </source>
</evidence>
<dbReference type="Gene3D" id="3.40.50.2300">
    <property type="match status" value="2"/>
</dbReference>
<accession>A0A173U0S2</accession>
<reference evidence="7 9" key="2">
    <citation type="submission" date="2020-04" db="EMBL/GenBank/DDBJ databases">
        <authorList>
            <person name="Pieper L."/>
        </authorList>
    </citation>
    <scope>NUCLEOTIDE SEQUENCE [LARGE SCALE GENOMIC DNA]</scope>
    <source>
        <strain evidence="7 9">F22</strain>
    </source>
</reference>
<sequence>MKKKIFSIFLVMVLCIGMTAGCKKNVGTSQDNAIAEEDDDSKEEAKSYRFGFSCITMENPYYITLEQALREAVEAQGSTLVTKDPALNVDTQIEQIHQMIKDGLDAIFLCPVSRDAITPALEELKEADVKIINIDTEVKDTDYIDAFIGSDNKAAGQLCGEDLIQQSPDGGKIVILEGLTQNSIVERITGFEEAIAGKGFEIVGRADVSGDLNEAREAANKIFAENKDVTAVMCGNDQIALGALVAARTAGLTDVKIYGVDGSPDLKKELQKTDSLIRGTSAQSPIKLGKESAKIGFAILNGDEYEKTTYLDVCFIDASNVDMYGVDGWQ</sequence>
<protein>
    <submittedName>
        <fullName evidence="6">D-ribose-binding periplasmic protein</fullName>
    </submittedName>
    <submittedName>
        <fullName evidence="7">Sugar ABC transporter substrate-binding protein</fullName>
    </submittedName>
</protein>
<dbReference type="PANTHER" id="PTHR46847">
    <property type="entry name" value="D-ALLOSE-BINDING PERIPLASMIC PROTEIN-RELATED"/>
    <property type="match status" value="1"/>
</dbReference>
<dbReference type="RefSeq" id="WP_055157830.1">
    <property type="nucleotide sequence ID" value="NZ_CYXR01000021.1"/>
</dbReference>
<reference evidence="6 8" key="1">
    <citation type="submission" date="2015-09" db="EMBL/GenBank/DDBJ databases">
        <authorList>
            <consortium name="Pathogen Informatics"/>
        </authorList>
    </citation>
    <scope>NUCLEOTIDE SEQUENCE [LARGE SCALE GENOMIC DNA]</scope>
    <source>
        <strain evidence="6 8">2789STDY5834962</strain>
    </source>
</reference>
<evidence type="ECO:0000313" key="7">
    <source>
        <dbReference type="EMBL" id="NUN87265.1"/>
    </source>
</evidence>
<dbReference type="Proteomes" id="UP000095727">
    <property type="component" value="Unassembled WGS sequence"/>
</dbReference>
<dbReference type="GO" id="GO:0030313">
    <property type="term" value="C:cell envelope"/>
    <property type="evidence" value="ECO:0007669"/>
    <property type="project" value="UniProtKB-SubCell"/>
</dbReference>
<dbReference type="InterPro" id="IPR028082">
    <property type="entry name" value="Peripla_BP_I"/>
</dbReference>
<organism evidence="6 8">
    <name type="scientific">Coprococcus comes</name>
    <dbReference type="NCBI Taxonomy" id="410072"/>
    <lineage>
        <taxon>Bacteria</taxon>
        <taxon>Bacillati</taxon>
        <taxon>Bacillota</taxon>
        <taxon>Clostridia</taxon>
        <taxon>Lachnospirales</taxon>
        <taxon>Lachnospiraceae</taxon>
        <taxon>Coprococcus</taxon>
    </lineage>
</organism>
<evidence type="ECO:0000313" key="6">
    <source>
        <dbReference type="EMBL" id="CUN07907.1"/>
    </source>
</evidence>
<dbReference type="GO" id="GO:0030246">
    <property type="term" value="F:carbohydrate binding"/>
    <property type="evidence" value="ECO:0007669"/>
    <property type="project" value="UniProtKB-ARBA"/>
</dbReference>
<comment type="subcellular location">
    <subcellularLocation>
        <location evidence="1">Cell envelope</location>
    </subcellularLocation>
</comment>
<feature type="domain" description="Periplasmic binding protein" evidence="5">
    <location>
        <begin position="50"/>
        <end position="303"/>
    </location>
</feature>
<dbReference type="InterPro" id="IPR025997">
    <property type="entry name" value="SBP_2_dom"/>
</dbReference>
<evidence type="ECO:0000256" key="2">
    <source>
        <dbReference type="ARBA" id="ARBA00007639"/>
    </source>
</evidence>
<dbReference type="Proteomes" id="UP000554488">
    <property type="component" value="Unassembled WGS sequence"/>
</dbReference>
<name>A0A173U0S2_9FIRM</name>
<gene>
    <name evidence="6" type="primary">rbsB_3</name>
    <name evidence="6" type="ORF">ERS852574_02553</name>
    <name evidence="7" type="ORF">HUU93_11805</name>
</gene>
<evidence type="ECO:0000259" key="5">
    <source>
        <dbReference type="Pfam" id="PF13407"/>
    </source>
</evidence>
<dbReference type="CDD" id="cd19971">
    <property type="entry name" value="PBP1_ABC_sugar_binding-like"/>
    <property type="match status" value="1"/>
</dbReference>
<dbReference type="PANTHER" id="PTHR46847:SF1">
    <property type="entry name" value="D-ALLOSE-BINDING PERIPLASMIC PROTEIN-RELATED"/>
    <property type="match status" value="1"/>
</dbReference>
<feature type="chain" id="PRO_5038212919" evidence="4">
    <location>
        <begin position="21"/>
        <end position="330"/>
    </location>
</feature>
<dbReference type="SUPFAM" id="SSF53822">
    <property type="entry name" value="Periplasmic binding protein-like I"/>
    <property type="match status" value="1"/>
</dbReference>
<dbReference type="EMBL" id="CYXR01000021">
    <property type="protein sequence ID" value="CUN07907.1"/>
    <property type="molecule type" value="Genomic_DNA"/>
</dbReference>
<feature type="signal peptide" evidence="4">
    <location>
        <begin position="1"/>
        <end position="20"/>
    </location>
</feature>
<evidence type="ECO:0000313" key="9">
    <source>
        <dbReference type="Proteomes" id="UP000554488"/>
    </source>
</evidence>
<dbReference type="Pfam" id="PF13407">
    <property type="entry name" value="Peripla_BP_4"/>
    <property type="match status" value="1"/>
</dbReference>
<dbReference type="PROSITE" id="PS51257">
    <property type="entry name" value="PROKAR_LIPOPROTEIN"/>
    <property type="match status" value="1"/>
</dbReference>